<sequence length="76" mass="8701">MEQHEIEISSYVKSVNDEHKGQIFRVSNIADSHSIIEAINIIGERKILHTSDIIIANSEEAIEYENNLQRGHDFIP</sequence>
<dbReference type="RefSeq" id="WP_118418204.1">
    <property type="nucleotide sequence ID" value="NZ_JAQDLI010000001.1"/>
</dbReference>
<dbReference type="Proteomes" id="UP000266492">
    <property type="component" value="Unassembled WGS sequence"/>
</dbReference>
<comment type="caution">
    <text evidence="1">The sequence shown here is derived from an EMBL/GenBank/DDBJ whole genome shotgun (WGS) entry which is preliminary data.</text>
</comment>
<gene>
    <name evidence="1" type="ORF">DWX70_01170</name>
</gene>
<dbReference type="AlphaFoldDB" id="A0A395W6P7"/>
<reference evidence="1 2" key="1">
    <citation type="submission" date="2018-08" db="EMBL/GenBank/DDBJ databases">
        <title>A genome reference for cultivated species of the human gut microbiota.</title>
        <authorList>
            <person name="Zou Y."/>
            <person name="Xue W."/>
            <person name="Luo G."/>
        </authorList>
    </citation>
    <scope>NUCLEOTIDE SEQUENCE [LARGE SCALE GENOMIC DNA]</scope>
    <source>
        <strain evidence="1 2">AF20-9LB</strain>
    </source>
</reference>
<accession>A0A395W6P7</accession>
<dbReference type="EMBL" id="QRVZ01000001">
    <property type="protein sequence ID" value="RGS88172.1"/>
    <property type="molecule type" value="Genomic_DNA"/>
</dbReference>
<name>A0A395W6P7_BACOV</name>
<evidence type="ECO:0000313" key="2">
    <source>
        <dbReference type="Proteomes" id="UP000266492"/>
    </source>
</evidence>
<evidence type="ECO:0000313" key="1">
    <source>
        <dbReference type="EMBL" id="RGS88172.1"/>
    </source>
</evidence>
<organism evidence="1 2">
    <name type="scientific">Bacteroides ovatus</name>
    <dbReference type="NCBI Taxonomy" id="28116"/>
    <lineage>
        <taxon>Bacteria</taxon>
        <taxon>Pseudomonadati</taxon>
        <taxon>Bacteroidota</taxon>
        <taxon>Bacteroidia</taxon>
        <taxon>Bacteroidales</taxon>
        <taxon>Bacteroidaceae</taxon>
        <taxon>Bacteroides</taxon>
    </lineage>
</organism>
<protein>
    <submittedName>
        <fullName evidence="1">Uncharacterized protein</fullName>
    </submittedName>
</protein>
<proteinExistence type="predicted"/>